<dbReference type="Pfam" id="PF13646">
    <property type="entry name" value="HEAT_2"/>
    <property type="match status" value="3"/>
</dbReference>
<evidence type="ECO:0000313" key="2">
    <source>
        <dbReference type="Proteomes" id="UP000245133"/>
    </source>
</evidence>
<dbReference type="Proteomes" id="UP000245133">
    <property type="component" value="Unassembled WGS sequence"/>
</dbReference>
<dbReference type="SMART" id="SM00567">
    <property type="entry name" value="EZ_HEAT"/>
    <property type="match status" value="6"/>
</dbReference>
<name>A0A2P2DVJ9_9LEPT</name>
<comment type="caution">
    <text evidence="1">The sequence shown here is derived from an EMBL/GenBank/DDBJ whole genome shotgun (WGS) entry which is preliminary data.</text>
</comment>
<accession>A0A2P2DVJ9</accession>
<dbReference type="GO" id="GO:0016491">
    <property type="term" value="F:oxidoreductase activity"/>
    <property type="evidence" value="ECO:0007669"/>
    <property type="project" value="TreeGrafter"/>
</dbReference>
<reference evidence="1 2" key="1">
    <citation type="submission" date="2018-02" db="EMBL/GenBank/DDBJ databases">
        <title>Novel Leptospira species isolated from soil and water in Japan.</title>
        <authorList>
            <person name="Nakao R."/>
            <person name="Masuzawa T."/>
        </authorList>
    </citation>
    <scope>NUCLEOTIDE SEQUENCE [LARGE SCALE GENOMIC DNA]</scope>
    <source>
        <strain evidence="1 2">YH101</strain>
    </source>
</reference>
<dbReference type="InterPro" id="IPR011989">
    <property type="entry name" value="ARM-like"/>
</dbReference>
<dbReference type="SUPFAM" id="SSF48371">
    <property type="entry name" value="ARM repeat"/>
    <property type="match status" value="2"/>
</dbReference>
<protein>
    <submittedName>
        <fullName evidence="1">HEAT repeat protein</fullName>
    </submittedName>
</protein>
<dbReference type="PANTHER" id="PTHR12697:SF5">
    <property type="entry name" value="DEOXYHYPUSINE HYDROXYLASE"/>
    <property type="match status" value="1"/>
</dbReference>
<keyword evidence="2" id="KW-1185">Reference proteome</keyword>
<dbReference type="Gene3D" id="1.25.10.10">
    <property type="entry name" value="Leucine-rich Repeat Variant"/>
    <property type="match status" value="3"/>
</dbReference>
<dbReference type="EMBL" id="BFBB01000002">
    <property type="protein sequence ID" value="GBF48672.1"/>
    <property type="molecule type" value="Genomic_DNA"/>
</dbReference>
<dbReference type="InterPro" id="IPR004155">
    <property type="entry name" value="PBS_lyase_HEAT"/>
</dbReference>
<dbReference type="InterPro" id="IPR016024">
    <property type="entry name" value="ARM-type_fold"/>
</dbReference>
<dbReference type="PANTHER" id="PTHR12697">
    <property type="entry name" value="PBS LYASE HEAT-LIKE PROTEIN"/>
    <property type="match status" value="1"/>
</dbReference>
<sequence>MEETVESEIPNEVLLEDLKSPDIWKRSQAVVALGSRKEKKAIPAFLQFLKSPEPGIRAGSAIALGEMQVKEALPGILKLLESDSENPKDVYLDAIARMARPEAGPKVLPLLNSDDHTLRLQTVDTLVRIQAFRQGPQILELAKQNKDREKDKTYAMALGKLKVTSAESYLIKVASIKDSSPTLAAAYLALGRVRSKKAVPHLVQAIGEEYSKGKENASLALIEIGDTQAISTLFPYLKAKEEETRYYATEVLAFIPSQESGKRALEILFSQDRVAWGSAAKIIGRQKYKEGRETIERLLVDPATPDRDLFAESLGWLGDLKSLPVLIQVLNSKGSEGRYGACWSLGILGDRSALPHLEKAVRDSDAKLVVLAIEAIASIADPSSLQTLKQMLQDRPKLAPQLLLAIGRIPGEEAKAILKDAISSQDEEVYRPAFEEVAKRKDTDFIPSLMVFVNGNQAEKRKLSYYALTAITGKHYRTAKEWNALFPLKP</sequence>
<proteinExistence type="predicted"/>
<organism evidence="1 2">
    <name type="scientific">Leptospira ryugenii</name>
    <dbReference type="NCBI Taxonomy" id="1917863"/>
    <lineage>
        <taxon>Bacteria</taxon>
        <taxon>Pseudomonadati</taxon>
        <taxon>Spirochaetota</taxon>
        <taxon>Spirochaetia</taxon>
        <taxon>Leptospirales</taxon>
        <taxon>Leptospiraceae</taxon>
        <taxon>Leptospira</taxon>
    </lineage>
</organism>
<dbReference type="RefSeq" id="WP_167836869.1">
    <property type="nucleotide sequence ID" value="NZ_BFBB01000002.1"/>
</dbReference>
<gene>
    <name evidence="1" type="ORF">LPTSP4_01720</name>
</gene>
<dbReference type="AlphaFoldDB" id="A0A2P2DVJ9"/>
<evidence type="ECO:0000313" key="1">
    <source>
        <dbReference type="EMBL" id="GBF48672.1"/>
    </source>
</evidence>